<dbReference type="Pfam" id="PF26298">
    <property type="entry name" value="MurL_epimerase_C"/>
    <property type="match status" value="1"/>
</dbReference>
<dbReference type="Proteomes" id="UP000243077">
    <property type="component" value="Chromosome"/>
</dbReference>
<sequence length="454" mass="50053">MAFDPTAYTTFSYREYRFSDSRFEATFHYQLAGGSVTPLDFTETVQFTPGIADRVDTPRLESLLALLGAVLGLSYYKLAAPDEYVIEQPGLTREAEEYLALLISEGMAEFAYRNGFSVPLQPAIINKAAGVASAWPEASWREHTGDPIVPIGGGKDSVVSVELLHHHRLHPIQFAVNANPTIHRVARASGHPLVTAKRTIDPRLLELNTEGGLNGHVPVTAMNSLIALCQSRILDGGPVVMSNESSASDSTLEVDGWSINHQWSKSWEAEKALHDVLGPQAGLRPEHYFSLLRPFSELRIAGAYANYSQYHRVATSCNRAYRLDAGDVSWCGECDKCRFVYLVLSAYLSPQALRGIFGRDLLDEPEQIPGYEELLGLARHKPFECVGTEAESLVALSVAARRQDWSQHRVVAHFDQVIPGLSDVHDDLEHQVWAASENSATLPAGYREAQGALR</sequence>
<dbReference type="Pfam" id="PF26299">
    <property type="entry name" value="MurL_N"/>
    <property type="match status" value="1"/>
</dbReference>
<dbReference type="GO" id="GO:0051301">
    <property type="term" value="P:cell division"/>
    <property type="evidence" value="ECO:0007669"/>
    <property type="project" value="UniProtKB-KW"/>
</dbReference>
<dbReference type="AlphaFoldDB" id="A0A2L2BS04"/>
<comment type="similarity">
    <text evidence="1">Belongs to the MurL family.</text>
</comment>
<feature type="domain" description="MurL N-terminal" evidence="3">
    <location>
        <begin position="3"/>
        <end position="291"/>
    </location>
</feature>
<keyword evidence="5" id="KW-1185">Reference proteome</keyword>
<comment type="catalytic activity">
    <reaction evidence="1">
        <text>UDP-N-acetyl-alpha-D-muramoyl-L-alanyl-L-glutamate + ATP + H2O = UDP-N-acetyl-alpha-D-muramoyl-L-alanyl-D-glutamate + AMP + diphosphate + H(+)</text>
        <dbReference type="Rhea" id="RHEA:58812"/>
        <dbReference type="ChEBI" id="CHEBI:15377"/>
        <dbReference type="ChEBI" id="CHEBI:15378"/>
        <dbReference type="ChEBI" id="CHEBI:30616"/>
        <dbReference type="ChEBI" id="CHEBI:33019"/>
        <dbReference type="ChEBI" id="CHEBI:83900"/>
        <dbReference type="ChEBI" id="CHEBI:142725"/>
        <dbReference type="ChEBI" id="CHEBI:456215"/>
        <dbReference type="EC" id="5.1.1.23"/>
    </reaction>
</comment>
<dbReference type="InterPro" id="IPR058741">
    <property type="entry name" value="MurL_C"/>
</dbReference>
<gene>
    <name evidence="1" type="primary">murL</name>
    <name evidence="4" type="ORF">C3B54_111518</name>
</gene>
<comment type="function">
    <text evidence="1">Cell wall formation. Catalyzes epimerization of the terminal L-glutamate in UDP-N-acetyl-alpha-D-muramoyl-L-alanyl-L-glutamate.</text>
</comment>
<protein>
    <recommendedName>
        <fullName evidence="1">UDP-N-acetyl-alpha-D-muramoyl-L-alanyl-L-glutamate epimerase</fullName>
        <ecNumber evidence="1">5.1.1.23</ecNumber>
    </recommendedName>
    <alternativeName>
        <fullName evidence="1">UDP-MurNAc-L-Ala-L-Glu epimerase</fullName>
    </alternativeName>
</protein>
<dbReference type="GO" id="GO:0071555">
    <property type="term" value="P:cell wall organization"/>
    <property type="evidence" value="ECO:0007669"/>
    <property type="project" value="UniProtKB-KW"/>
</dbReference>
<dbReference type="HAMAP" id="MF_02209">
    <property type="entry name" value="MurL"/>
    <property type="match status" value="1"/>
</dbReference>
<keyword evidence="1" id="KW-0132">Cell division</keyword>
<dbReference type="InterPro" id="IPR043689">
    <property type="entry name" value="MurL"/>
</dbReference>
<evidence type="ECO:0000313" key="4">
    <source>
        <dbReference type="EMBL" id="AVG24456.1"/>
    </source>
</evidence>
<dbReference type="UniPathway" id="UPA00219"/>
<dbReference type="GO" id="GO:0009252">
    <property type="term" value="P:peptidoglycan biosynthetic process"/>
    <property type="evidence" value="ECO:0007669"/>
    <property type="project" value="UniProtKB-UniRule"/>
</dbReference>
<dbReference type="EC" id="5.1.1.23" evidence="1"/>
<dbReference type="GO" id="GO:0016855">
    <property type="term" value="F:racemase and epimerase activity, acting on amino acids and derivatives"/>
    <property type="evidence" value="ECO:0007669"/>
    <property type="project" value="UniProtKB-UniRule"/>
</dbReference>
<evidence type="ECO:0000259" key="2">
    <source>
        <dbReference type="Pfam" id="PF26298"/>
    </source>
</evidence>
<dbReference type="KEGG" id="psai:C3B54_111518"/>
<evidence type="ECO:0000256" key="1">
    <source>
        <dbReference type="HAMAP-Rule" id="MF_02209"/>
    </source>
</evidence>
<proteinExistence type="inferred from homology"/>
<keyword evidence="1" id="KW-0573">Peptidoglycan synthesis</keyword>
<keyword evidence="1" id="KW-0133">Cell shape</keyword>
<dbReference type="EMBL" id="CP026923">
    <property type="protein sequence ID" value="AVG24456.1"/>
    <property type="molecule type" value="Genomic_DNA"/>
</dbReference>
<feature type="domain" description="MurL C-terminal" evidence="2">
    <location>
        <begin position="314"/>
        <end position="426"/>
    </location>
</feature>
<evidence type="ECO:0000313" key="5">
    <source>
        <dbReference type="Proteomes" id="UP000243077"/>
    </source>
</evidence>
<keyword evidence="1" id="KW-0961">Cell wall biogenesis/degradation</keyword>
<keyword evidence="1" id="KW-0131">Cell cycle</keyword>
<dbReference type="GO" id="GO:0005737">
    <property type="term" value="C:cytoplasm"/>
    <property type="evidence" value="ECO:0007669"/>
    <property type="project" value="UniProtKB-UniRule"/>
</dbReference>
<reference evidence="4 5" key="1">
    <citation type="submission" date="2018-02" db="EMBL/GenBank/DDBJ databases">
        <title>Complete genome of the streamlined marine actinobacterium Pontimonas salivibrio CL-TW6 adapted to coastal planktonic lifestype.</title>
        <authorList>
            <person name="Cho B.C."/>
            <person name="Hardies S.C."/>
            <person name="Jang G.I."/>
            <person name="Hwang C.Y."/>
        </authorList>
    </citation>
    <scope>NUCLEOTIDE SEQUENCE [LARGE SCALE GENOMIC DNA]</scope>
    <source>
        <strain evidence="4 5">CL-TW6</strain>
    </source>
</reference>
<organism evidence="4 5">
    <name type="scientific">Pontimonas salivibrio</name>
    <dbReference type="NCBI Taxonomy" id="1159327"/>
    <lineage>
        <taxon>Bacteria</taxon>
        <taxon>Bacillati</taxon>
        <taxon>Actinomycetota</taxon>
        <taxon>Actinomycetes</taxon>
        <taxon>Micrococcales</taxon>
        <taxon>Microbacteriaceae</taxon>
        <taxon>Pontimonas</taxon>
    </lineage>
</organism>
<dbReference type="OrthoDB" id="9768152at2"/>
<name>A0A2L2BS04_9MICO</name>
<evidence type="ECO:0000259" key="3">
    <source>
        <dbReference type="Pfam" id="PF26299"/>
    </source>
</evidence>
<comment type="pathway">
    <text evidence="1">Cell wall biogenesis; peptidoglycan biosynthesis.</text>
</comment>
<keyword evidence="1" id="KW-0413">Isomerase</keyword>
<accession>A0A2L2BS04</accession>
<dbReference type="RefSeq" id="WP_104913929.1">
    <property type="nucleotide sequence ID" value="NZ_CP026923.1"/>
</dbReference>
<dbReference type="GO" id="GO:0008360">
    <property type="term" value="P:regulation of cell shape"/>
    <property type="evidence" value="ECO:0007669"/>
    <property type="project" value="UniProtKB-KW"/>
</dbReference>
<dbReference type="InterPro" id="IPR058740">
    <property type="entry name" value="MurL_N"/>
</dbReference>